<reference evidence="21" key="1">
    <citation type="journal article" date="2017" name="Nat. Ecol. Evol.">
        <title>Genome expansion and lineage-specific genetic innovations in the forest pathogenic fungi Armillaria.</title>
        <authorList>
            <person name="Sipos G."/>
            <person name="Prasanna A.N."/>
            <person name="Walter M.C."/>
            <person name="O'Connor E."/>
            <person name="Balint B."/>
            <person name="Krizsan K."/>
            <person name="Kiss B."/>
            <person name="Hess J."/>
            <person name="Varga T."/>
            <person name="Slot J."/>
            <person name="Riley R."/>
            <person name="Boka B."/>
            <person name="Rigling D."/>
            <person name="Barry K."/>
            <person name="Lee J."/>
            <person name="Mihaltcheva S."/>
            <person name="LaButti K."/>
            <person name="Lipzen A."/>
            <person name="Waldron R."/>
            <person name="Moloney N.M."/>
            <person name="Sperisen C."/>
            <person name="Kredics L."/>
            <person name="Vagvoelgyi C."/>
            <person name="Patrignani A."/>
            <person name="Fitzpatrick D."/>
            <person name="Nagy I."/>
            <person name="Doyle S."/>
            <person name="Anderson J.B."/>
            <person name="Grigoriev I.V."/>
            <person name="Gueldener U."/>
            <person name="Muensterkoetter M."/>
            <person name="Nagy L.G."/>
        </authorList>
    </citation>
    <scope>NUCLEOTIDE SEQUENCE [LARGE SCALE GENOMIC DNA]</scope>
    <source>
        <strain evidence="21">28-4</strain>
    </source>
</reference>
<feature type="region of interest" description="Disordered" evidence="19">
    <location>
        <begin position="45"/>
        <end position="77"/>
    </location>
</feature>
<evidence type="ECO:0000313" key="20">
    <source>
        <dbReference type="EMBL" id="PBK74343.1"/>
    </source>
</evidence>
<dbReference type="GO" id="GO:0000278">
    <property type="term" value="P:mitotic cell cycle"/>
    <property type="evidence" value="ECO:0007669"/>
    <property type="project" value="InterPro"/>
</dbReference>
<keyword evidence="16" id="KW-0137">Centromere</keyword>
<comment type="subcellular location">
    <subcellularLocation>
        <location evidence="3">Chromosome</location>
        <location evidence="3">Centromere</location>
        <location evidence="3">Kinetochore</location>
    </subcellularLocation>
    <subcellularLocation>
        <location evidence="2">Cytoplasm</location>
        <location evidence="2">Cytoskeleton</location>
        <location evidence="2">Spindle</location>
    </subcellularLocation>
    <subcellularLocation>
        <location evidence="1">Nucleus</location>
    </subcellularLocation>
</comment>
<evidence type="ECO:0000313" key="21">
    <source>
        <dbReference type="Proteomes" id="UP000218334"/>
    </source>
</evidence>
<dbReference type="GO" id="GO:0072686">
    <property type="term" value="C:mitotic spindle"/>
    <property type="evidence" value="ECO:0007669"/>
    <property type="project" value="InterPro"/>
</dbReference>
<dbReference type="GO" id="GO:0007059">
    <property type="term" value="P:chromosome segregation"/>
    <property type="evidence" value="ECO:0007669"/>
    <property type="project" value="UniProtKB-KW"/>
</dbReference>
<evidence type="ECO:0000256" key="14">
    <source>
        <dbReference type="ARBA" id="ARBA00023242"/>
    </source>
</evidence>
<evidence type="ECO:0000256" key="4">
    <source>
        <dbReference type="ARBA" id="ARBA00005366"/>
    </source>
</evidence>
<evidence type="ECO:0000256" key="15">
    <source>
        <dbReference type="ARBA" id="ARBA00023306"/>
    </source>
</evidence>
<keyword evidence="14" id="KW-0539">Nucleus</keyword>
<dbReference type="GO" id="GO:0051301">
    <property type="term" value="P:cell division"/>
    <property type="evidence" value="ECO:0007669"/>
    <property type="project" value="UniProtKB-KW"/>
</dbReference>
<evidence type="ECO:0000256" key="10">
    <source>
        <dbReference type="ARBA" id="ARBA00022829"/>
    </source>
</evidence>
<evidence type="ECO:0000256" key="6">
    <source>
        <dbReference type="ARBA" id="ARBA00022490"/>
    </source>
</evidence>
<feature type="region of interest" description="Disordered" evidence="19">
    <location>
        <begin position="239"/>
        <end position="273"/>
    </location>
</feature>
<evidence type="ECO:0000256" key="12">
    <source>
        <dbReference type="ARBA" id="ARBA00023054"/>
    </source>
</evidence>
<protein>
    <recommendedName>
        <fullName evidence="17">DASH complex subunit DUO1</fullName>
    </recommendedName>
    <alternativeName>
        <fullName evidence="18">Outer kinetochore protein DUO1</fullName>
    </alternativeName>
</protein>
<accession>A0A2H3CDX7</accession>
<keyword evidence="12" id="KW-0175">Coiled coil</keyword>
<evidence type="ECO:0000256" key="16">
    <source>
        <dbReference type="ARBA" id="ARBA00023328"/>
    </source>
</evidence>
<keyword evidence="11" id="KW-0995">Kinetochore</keyword>
<name>A0A2H3CDX7_9AGAR</name>
<proteinExistence type="inferred from homology"/>
<evidence type="ECO:0000256" key="3">
    <source>
        <dbReference type="ARBA" id="ARBA00004629"/>
    </source>
</evidence>
<keyword evidence="10" id="KW-0159">Chromosome partition</keyword>
<organism evidence="20 21">
    <name type="scientific">Armillaria solidipes</name>
    <dbReference type="NCBI Taxonomy" id="1076256"/>
    <lineage>
        <taxon>Eukaryota</taxon>
        <taxon>Fungi</taxon>
        <taxon>Dikarya</taxon>
        <taxon>Basidiomycota</taxon>
        <taxon>Agaricomycotina</taxon>
        <taxon>Agaricomycetes</taxon>
        <taxon>Agaricomycetidae</taxon>
        <taxon>Agaricales</taxon>
        <taxon>Marasmiineae</taxon>
        <taxon>Physalacriaceae</taxon>
        <taxon>Armillaria</taxon>
    </lineage>
</organism>
<dbReference type="PANTHER" id="PTHR28216">
    <property type="entry name" value="DASH COMPLEX SUBUNIT DUO1"/>
    <property type="match status" value="1"/>
</dbReference>
<dbReference type="Proteomes" id="UP000218334">
    <property type="component" value="Unassembled WGS sequence"/>
</dbReference>
<evidence type="ECO:0000256" key="19">
    <source>
        <dbReference type="SAM" id="MobiDB-lite"/>
    </source>
</evidence>
<dbReference type="AlphaFoldDB" id="A0A2H3CDX7"/>
<keyword evidence="6" id="KW-0963">Cytoplasm</keyword>
<dbReference type="GO" id="GO:0042729">
    <property type="term" value="C:DASH complex"/>
    <property type="evidence" value="ECO:0007669"/>
    <property type="project" value="InterPro"/>
</dbReference>
<evidence type="ECO:0000256" key="1">
    <source>
        <dbReference type="ARBA" id="ARBA00004123"/>
    </source>
</evidence>
<feature type="region of interest" description="Disordered" evidence="19">
    <location>
        <begin position="181"/>
        <end position="205"/>
    </location>
</feature>
<feature type="compositionally biased region" description="Low complexity" evidence="19">
    <location>
        <begin position="239"/>
        <end position="262"/>
    </location>
</feature>
<dbReference type="PANTHER" id="PTHR28216:SF1">
    <property type="entry name" value="DASH COMPLEX SUBUNIT DUO1"/>
    <property type="match status" value="1"/>
</dbReference>
<evidence type="ECO:0000256" key="11">
    <source>
        <dbReference type="ARBA" id="ARBA00022838"/>
    </source>
</evidence>
<evidence type="ECO:0000256" key="13">
    <source>
        <dbReference type="ARBA" id="ARBA00023212"/>
    </source>
</evidence>
<dbReference type="InterPro" id="IPR013960">
    <property type="entry name" value="DASH_Duo1"/>
</dbReference>
<evidence type="ECO:0000256" key="9">
    <source>
        <dbReference type="ARBA" id="ARBA00022776"/>
    </source>
</evidence>
<dbReference type="STRING" id="1076256.A0A2H3CDX7"/>
<evidence type="ECO:0000256" key="2">
    <source>
        <dbReference type="ARBA" id="ARBA00004186"/>
    </source>
</evidence>
<keyword evidence="15" id="KW-0131">Cell cycle</keyword>
<comment type="similarity">
    <text evidence="4">Belongs to the DASH complex DUO1 family.</text>
</comment>
<evidence type="ECO:0000256" key="5">
    <source>
        <dbReference type="ARBA" id="ARBA00022454"/>
    </source>
</evidence>
<keyword evidence="21" id="KW-1185">Reference proteome</keyword>
<keyword evidence="9" id="KW-0498">Mitosis</keyword>
<dbReference type="Pfam" id="PF08651">
    <property type="entry name" value="DASH_Duo1"/>
    <property type="match status" value="1"/>
</dbReference>
<evidence type="ECO:0000256" key="8">
    <source>
        <dbReference type="ARBA" id="ARBA00022701"/>
    </source>
</evidence>
<keyword evidence="7" id="KW-0132">Cell division</keyword>
<dbReference type="EMBL" id="KZ293419">
    <property type="protein sequence ID" value="PBK74343.1"/>
    <property type="molecule type" value="Genomic_DNA"/>
</dbReference>
<sequence>MHSSDSSDLSLLASGSQLLAEQPLSSTGAGGEDLSVSELSLSDRTVTFAKSKDPPTPPQEGAIEDEDVESKRASDRTRENKLQSDLFILKKLNASMTLFNEALDNTGSANERIARQLAQTDQLLNKYIKTLSRTEDFARLIFDDEWHGADADEDIIMQERREVEEKARREAEERALAARRERERLERETQARHQQEEKERLERERAERLAARGGIRGVRGTRASMRGMRGAAVVTRAAPAAGRGRIAVQTTTGRPTTTAGRASAIPGRGVRRS</sequence>
<dbReference type="GO" id="GO:0005874">
    <property type="term" value="C:microtubule"/>
    <property type="evidence" value="ECO:0007669"/>
    <property type="project" value="UniProtKB-KW"/>
</dbReference>
<keyword evidence="13" id="KW-0206">Cytoskeleton</keyword>
<gene>
    <name evidence="20" type="ORF">ARMSODRAFT_951975</name>
</gene>
<keyword evidence="8" id="KW-0493">Microtubule</keyword>
<evidence type="ECO:0000256" key="17">
    <source>
        <dbReference type="ARBA" id="ARBA00044152"/>
    </source>
</evidence>
<evidence type="ECO:0000256" key="18">
    <source>
        <dbReference type="ARBA" id="ARBA00044358"/>
    </source>
</evidence>
<keyword evidence="5" id="KW-0158">Chromosome</keyword>
<evidence type="ECO:0000256" key="7">
    <source>
        <dbReference type="ARBA" id="ARBA00022618"/>
    </source>
</evidence>